<feature type="transmembrane region" description="Helical" evidence="4">
    <location>
        <begin position="374"/>
        <end position="393"/>
    </location>
</feature>
<evidence type="ECO:0000313" key="7">
    <source>
        <dbReference type="EMBL" id="KAK9085005.1"/>
    </source>
</evidence>
<keyword evidence="4" id="KW-0472">Membrane</keyword>
<dbReference type="InterPro" id="IPR036426">
    <property type="entry name" value="Bulb-type_lectin_dom_sf"/>
</dbReference>
<protein>
    <recommendedName>
        <fullName evidence="6">Bulb-type lectin domain-containing protein</fullName>
    </recommendedName>
</protein>
<dbReference type="Pfam" id="PF08276">
    <property type="entry name" value="PAN_2"/>
    <property type="match status" value="1"/>
</dbReference>
<keyword evidence="4" id="KW-0812">Transmembrane</keyword>
<evidence type="ECO:0000313" key="8">
    <source>
        <dbReference type="Proteomes" id="UP001417504"/>
    </source>
</evidence>
<dbReference type="Gene3D" id="2.90.10.10">
    <property type="entry name" value="Bulb-type lectin domain"/>
    <property type="match status" value="1"/>
</dbReference>
<dbReference type="InterPro" id="IPR001480">
    <property type="entry name" value="Bulb-type_lectin_dom"/>
</dbReference>
<dbReference type="AlphaFoldDB" id="A0AAP0HJJ9"/>
<dbReference type="InterPro" id="IPR000858">
    <property type="entry name" value="S_locus_glycoprot_dom"/>
</dbReference>
<name>A0AAP0HJJ9_9MAGN</name>
<keyword evidence="8" id="KW-1185">Reference proteome</keyword>
<dbReference type="PANTHER" id="PTHR32444">
    <property type="entry name" value="BULB-TYPE LECTIN DOMAIN-CONTAINING PROTEIN"/>
    <property type="match status" value="1"/>
</dbReference>
<dbReference type="PANTHER" id="PTHR32444:SF63">
    <property type="entry name" value="G-TYPE LECTIN S-RECEPTOR-LIKE SERINE_THREONINE-PROTEIN KINASE RKS1"/>
    <property type="match status" value="1"/>
</dbReference>
<dbReference type="GO" id="GO:0048544">
    <property type="term" value="P:recognition of pollen"/>
    <property type="evidence" value="ECO:0007669"/>
    <property type="project" value="InterPro"/>
</dbReference>
<comment type="caution">
    <text evidence="7">The sequence shown here is derived from an EMBL/GenBank/DDBJ whole genome shotgun (WGS) entry which is preliminary data.</text>
</comment>
<feature type="chain" id="PRO_5043035823" description="Bulb-type lectin domain-containing protein" evidence="5">
    <location>
        <begin position="22"/>
        <end position="395"/>
    </location>
</feature>
<evidence type="ECO:0000256" key="3">
    <source>
        <dbReference type="ARBA" id="ARBA00023157"/>
    </source>
</evidence>
<gene>
    <name evidence="7" type="ORF">Sjap_025416</name>
</gene>
<feature type="signal peptide" evidence="5">
    <location>
        <begin position="1"/>
        <end position="21"/>
    </location>
</feature>
<dbReference type="PROSITE" id="PS50927">
    <property type="entry name" value="BULB_LECTIN"/>
    <property type="match status" value="1"/>
</dbReference>
<evidence type="ECO:0000256" key="5">
    <source>
        <dbReference type="SAM" id="SignalP"/>
    </source>
</evidence>
<dbReference type="InterPro" id="IPR035446">
    <property type="entry name" value="SLSG/EP1"/>
</dbReference>
<dbReference type="Pfam" id="PF00954">
    <property type="entry name" value="S_locus_glycop"/>
    <property type="match status" value="1"/>
</dbReference>
<reference evidence="7 8" key="1">
    <citation type="submission" date="2024-01" db="EMBL/GenBank/DDBJ databases">
        <title>Genome assemblies of Stephania.</title>
        <authorList>
            <person name="Yang L."/>
        </authorList>
    </citation>
    <scope>NUCLEOTIDE SEQUENCE [LARGE SCALE GENOMIC DNA]</scope>
    <source>
        <strain evidence="7">QJT</strain>
        <tissue evidence="7">Leaf</tissue>
    </source>
</reference>
<keyword evidence="2 5" id="KW-0732">Signal</keyword>
<sequence length="395" mass="44490">MDSLIALLILHSFFVNKLCYATDTIAQNKILRDGDTIVSNGGNFTLGFFSPGNSKLRYVGIWYSEISKQTVVWVANRNNPINSSSLGVGAKVDERGNLGIFNGNSSYPVWSTDISVPISDNINSKFFYKIFDTGNLVLREESRGDILWQSFDFPTDTGLPGMKLGLNLKSWWNWSLTSWKSRGDPSTGEFTYNFDLTVPRPPELYIKTGSKKIWRTGLWNGVPKMSNNHSFVNNPDEIYIIVCTYNTSVFSRLYLDELGILRRLNWVEDTQTWTNIWSAPLDSCDYYGKCGAFASCNSNNADSCPCLSGFQSKSTWDWYLKDTSQGCVRKRELLCGKGDGFLRLEKIKLPDTSNARVYISLGTKDCEIECRTTVLVLGILVQMLMGVVAWFGLET</sequence>
<dbReference type="FunFam" id="2.90.10.10:FF:000005">
    <property type="entry name" value="G-type lectin S-receptor-like serine/threonine-protein kinase"/>
    <property type="match status" value="1"/>
</dbReference>
<dbReference type="SMART" id="SM00108">
    <property type="entry name" value="B_lectin"/>
    <property type="match status" value="1"/>
</dbReference>
<dbReference type="PIRSF" id="PIRSF002686">
    <property type="entry name" value="SLG"/>
    <property type="match status" value="1"/>
</dbReference>
<evidence type="ECO:0000256" key="1">
    <source>
        <dbReference type="ARBA" id="ARBA00003061"/>
    </source>
</evidence>
<comment type="function">
    <text evidence="1">Involved in sporophytic self-incompatibility system (the inability of flowering plants to achieve self-fertilization).</text>
</comment>
<evidence type="ECO:0000256" key="2">
    <source>
        <dbReference type="ARBA" id="ARBA00022729"/>
    </source>
</evidence>
<dbReference type="Proteomes" id="UP001417504">
    <property type="component" value="Unassembled WGS sequence"/>
</dbReference>
<dbReference type="CDD" id="cd00028">
    <property type="entry name" value="B_lectin"/>
    <property type="match status" value="1"/>
</dbReference>
<keyword evidence="4" id="KW-1133">Transmembrane helix</keyword>
<dbReference type="InterPro" id="IPR003609">
    <property type="entry name" value="Pan_app"/>
</dbReference>
<proteinExistence type="predicted"/>
<accession>A0AAP0HJJ9</accession>
<evidence type="ECO:0000259" key="6">
    <source>
        <dbReference type="PROSITE" id="PS50927"/>
    </source>
</evidence>
<organism evidence="7 8">
    <name type="scientific">Stephania japonica</name>
    <dbReference type="NCBI Taxonomy" id="461633"/>
    <lineage>
        <taxon>Eukaryota</taxon>
        <taxon>Viridiplantae</taxon>
        <taxon>Streptophyta</taxon>
        <taxon>Embryophyta</taxon>
        <taxon>Tracheophyta</taxon>
        <taxon>Spermatophyta</taxon>
        <taxon>Magnoliopsida</taxon>
        <taxon>Ranunculales</taxon>
        <taxon>Menispermaceae</taxon>
        <taxon>Menispermoideae</taxon>
        <taxon>Cissampelideae</taxon>
        <taxon>Stephania</taxon>
    </lineage>
</organism>
<dbReference type="EMBL" id="JBBNAE010000011">
    <property type="protein sequence ID" value="KAK9085005.1"/>
    <property type="molecule type" value="Genomic_DNA"/>
</dbReference>
<dbReference type="Pfam" id="PF01453">
    <property type="entry name" value="B_lectin"/>
    <property type="match status" value="1"/>
</dbReference>
<feature type="domain" description="Bulb-type lectin" evidence="6">
    <location>
        <begin position="22"/>
        <end position="151"/>
    </location>
</feature>
<evidence type="ECO:0000256" key="4">
    <source>
        <dbReference type="SAM" id="Phobius"/>
    </source>
</evidence>
<dbReference type="SUPFAM" id="SSF51110">
    <property type="entry name" value="alpha-D-mannose-specific plant lectins"/>
    <property type="match status" value="1"/>
</dbReference>
<keyword evidence="3" id="KW-1015">Disulfide bond</keyword>